<accession>A0A1Z5JHN7</accession>
<feature type="region of interest" description="Disordered" evidence="1">
    <location>
        <begin position="1"/>
        <end position="34"/>
    </location>
</feature>
<comment type="caution">
    <text evidence="2">The sequence shown here is derived from an EMBL/GenBank/DDBJ whole genome shotgun (WGS) entry which is preliminary data.</text>
</comment>
<dbReference type="AlphaFoldDB" id="A0A1Z5JHN7"/>
<reference evidence="2 3" key="1">
    <citation type="journal article" date="2015" name="Plant Cell">
        <title>Oil accumulation by the oleaginous diatom Fistulifera solaris as revealed by the genome and transcriptome.</title>
        <authorList>
            <person name="Tanaka T."/>
            <person name="Maeda Y."/>
            <person name="Veluchamy A."/>
            <person name="Tanaka M."/>
            <person name="Abida H."/>
            <person name="Marechal E."/>
            <person name="Bowler C."/>
            <person name="Muto M."/>
            <person name="Sunaga Y."/>
            <person name="Tanaka M."/>
            <person name="Yoshino T."/>
            <person name="Taniguchi T."/>
            <person name="Fukuda Y."/>
            <person name="Nemoto M."/>
            <person name="Matsumoto M."/>
            <person name="Wong P.S."/>
            <person name="Aburatani S."/>
            <person name="Fujibuchi W."/>
        </authorList>
    </citation>
    <scope>NUCLEOTIDE SEQUENCE [LARGE SCALE GENOMIC DNA]</scope>
    <source>
        <strain evidence="2 3">JPCC DA0580</strain>
    </source>
</reference>
<organism evidence="2 3">
    <name type="scientific">Fistulifera solaris</name>
    <name type="common">Oleaginous diatom</name>
    <dbReference type="NCBI Taxonomy" id="1519565"/>
    <lineage>
        <taxon>Eukaryota</taxon>
        <taxon>Sar</taxon>
        <taxon>Stramenopiles</taxon>
        <taxon>Ochrophyta</taxon>
        <taxon>Bacillariophyta</taxon>
        <taxon>Bacillariophyceae</taxon>
        <taxon>Bacillariophycidae</taxon>
        <taxon>Naviculales</taxon>
        <taxon>Naviculaceae</taxon>
        <taxon>Fistulifera</taxon>
    </lineage>
</organism>
<sequence>MLLSPNGGVVSELSRYHTSARMPTMPKRRGSTDDGIEFARHTSNLHKFRGLPATNRMNTLVLYNHSIQLFPWTKLEKENLD</sequence>
<gene>
    <name evidence="2" type="ORF">FisN_8Lh401</name>
</gene>
<dbReference type="Proteomes" id="UP000198406">
    <property type="component" value="Unassembled WGS sequence"/>
</dbReference>
<evidence type="ECO:0000256" key="1">
    <source>
        <dbReference type="SAM" id="MobiDB-lite"/>
    </source>
</evidence>
<proteinExistence type="predicted"/>
<protein>
    <submittedName>
        <fullName evidence="2">Uncharacterized protein</fullName>
    </submittedName>
</protein>
<evidence type="ECO:0000313" key="2">
    <source>
        <dbReference type="EMBL" id="GAX13372.1"/>
    </source>
</evidence>
<name>A0A1Z5JHN7_FISSO</name>
<keyword evidence="3" id="KW-1185">Reference proteome</keyword>
<evidence type="ECO:0000313" key="3">
    <source>
        <dbReference type="Proteomes" id="UP000198406"/>
    </source>
</evidence>
<dbReference type="EMBL" id="BDSP01000062">
    <property type="protein sequence ID" value="GAX13372.1"/>
    <property type="molecule type" value="Genomic_DNA"/>
</dbReference>
<dbReference type="InParanoid" id="A0A1Z5JHN7"/>